<evidence type="ECO:0000256" key="2">
    <source>
        <dbReference type="SAM" id="SignalP"/>
    </source>
</evidence>
<evidence type="ECO:0000313" key="5">
    <source>
        <dbReference type="Proteomes" id="UP000078503"/>
    </source>
</evidence>
<dbReference type="EMBL" id="LVHF01000029">
    <property type="protein sequence ID" value="OAN13379.1"/>
    <property type="molecule type" value="Genomic_DNA"/>
</dbReference>
<dbReference type="Proteomes" id="UP000078503">
    <property type="component" value="Unassembled WGS sequence"/>
</dbReference>
<protein>
    <recommendedName>
        <fullName evidence="3">Outer membrane protein beta-barrel domain-containing protein</fullName>
    </recommendedName>
</protein>
<evidence type="ECO:0000313" key="4">
    <source>
        <dbReference type="EMBL" id="OAN13379.1"/>
    </source>
</evidence>
<dbReference type="SUPFAM" id="SSF56925">
    <property type="entry name" value="OMPA-like"/>
    <property type="match status" value="1"/>
</dbReference>
<feature type="chain" id="PRO_5008090130" description="Outer membrane protein beta-barrel domain-containing protein" evidence="2">
    <location>
        <begin position="19"/>
        <end position="170"/>
    </location>
</feature>
<organism evidence="4 5">
    <name type="scientific">Photobacterium jeanii</name>
    <dbReference type="NCBI Taxonomy" id="858640"/>
    <lineage>
        <taxon>Bacteria</taxon>
        <taxon>Pseudomonadati</taxon>
        <taxon>Pseudomonadota</taxon>
        <taxon>Gammaproteobacteria</taxon>
        <taxon>Vibrionales</taxon>
        <taxon>Vibrionaceae</taxon>
        <taxon>Photobacterium</taxon>
    </lineage>
</organism>
<sequence length="170" mass="18069">MKRWLVAAIALLPMVASADLLGVSVGASAGGSRISYNGNSDYGYEYGIHGTYHINDIFSVNAGLAQGSAEVDSKFGSAKNDIDYTTFPITLRGDLPLVIGSVYAKAGTNYYNVDRELAGNKQTEKGWGFTGGAGVVFTMIPVVDLTLGYEYRDMGEVENNAIIFSVGFGI</sequence>
<accession>A0A178K7R2</accession>
<name>A0A178K7R2_9GAMM</name>
<proteinExistence type="predicted"/>
<dbReference type="OrthoDB" id="5823352at2"/>
<dbReference type="AlphaFoldDB" id="A0A178K7R2"/>
<comment type="caution">
    <text evidence="4">The sequence shown here is derived from an EMBL/GenBank/DDBJ whole genome shotgun (WGS) entry which is preliminary data.</text>
</comment>
<dbReference type="InterPro" id="IPR027385">
    <property type="entry name" value="Beta-barrel_OMP"/>
</dbReference>
<dbReference type="Pfam" id="PF13505">
    <property type="entry name" value="OMP_b-brl"/>
    <property type="match status" value="1"/>
</dbReference>
<evidence type="ECO:0000256" key="1">
    <source>
        <dbReference type="ARBA" id="ARBA00022729"/>
    </source>
</evidence>
<feature type="domain" description="Outer membrane protein beta-barrel" evidence="3">
    <location>
        <begin position="6"/>
        <end position="168"/>
    </location>
</feature>
<evidence type="ECO:0000259" key="3">
    <source>
        <dbReference type="Pfam" id="PF13505"/>
    </source>
</evidence>
<keyword evidence="1 2" id="KW-0732">Signal</keyword>
<gene>
    <name evidence="4" type="ORF">A3K86_16985</name>
</gene>
<keyword evidence="5" id="KW-1185">Reference proteome</keyword>
<reference evidence="4 5" key="1">
    <citation type="submission" date="2016-03" db="EMBL/GenBank/DDBJ databases">
        <title>Photobacterium proteolyticum sp. nov. a protease producing bacterium isolated from ocean sediments of Laizhou Bay.</title>
        <authorList>
            <person name="Li Y."/>
        </authorList>
    </citation>
    <scope>NUCLEOTIDE SEQUENCE [LARGE SCALE GENOMIC DNA]</scope>
    <source>
        <strain evidence="4 5">R-40508</strain>
    </source>
</reference>
<feature type="signal peptide" evidence="2">
    <location>
        <begin position="1"/>
        <end position="18"/>
    </location>
</feature>
<dbReference type="Gene3D" id="2.40.160.20">
    <property type="match status" value="1"/>
</dbReference>
<dbReference type="InterPro" id="IPR011250">
    <property type="entry name" value="OMP/PagP_B-barrel"/>
</dbReference>